<accession>A0A937JYR4</accession>
<keyword evidence="3" id="KW-1185">Reference proteome</keyword>
<protein>
    <submittedName>
        <fullName evidence="2">DUF481 domain-containing protein</fullName>
    </submittedName>
</protein>
<feature type="signal peptide" evidence="1">
    <location>
        <begin position="1"/>
        <end position="19"/>
    </location>
</feature>
<name>A0A937JYR4_9BACT</name>
<evidence type="ECO:0000313" key="3">
    <source>
        <dbReference type="Proteomes" id="UP000659388"/>
    </source>
</evidence>
<dbReference type="EMBL" id="JAESIY010000005">
    <property type="protein sequence ID" value="MBL3656678.1"/>
    <property type="molecule type" value="Genomic_DNA"/>
</dbReference>
<dbReference type="Proteomes" id="UP000659388">
    <property type="component" value="Unassembled WGS sequence"/>
</dbReference>
<reference evidence="2" key="1">
    <citation type="submission" date="2021-01" db="EMBL/GenBank/DDBJ databases">
        <title>Fulvivirga kasyanovii gen. nov., sp nov., a novel member of the phylum Bacteroidetes isolated from seawater in a mussel farm.</title>
        <authorList>
            <person name="Zhao L.-H."/>
            <person name="Wang Z.-J."/>
        </authorList>
    </citation>
    <scope>NUCLEOTIDE SEQUENCE</scope>
    <source>
        <strain evidence="2">2943</strain>
    </source>
</reference>
<evidence type="ECO:0000313" key="2">
    <source>
        <dbReference type="EMBL" id="MBL3656678.1"/>
    </source>
</evidence>
<evidence type="ECO:0000256" key="1">
    <source>
        <dbReference type="SAM" id="SignalP"/>
    </source>
</evidence>
<dbReference type="RefSeq" id="WP_202244463.1">
    <property type="nucleotide sequence ID" value="NZ_JAESIY010000005.1"/>
</dbReference>
<feature type="chain" id="PRO_5037819016" evidence="1">
    <location>
        <begin position="20"/>
        <end position="264"/>
    </location>
</feature>
<comment type="caution">
    <text evidence="2">The sequence shown here is derived from an EMBL/GenBank/DDBJ whole genome shotgun (WGS) entry which is preliminary data.</text>
</comment>
<organism evidence="2 3">
    <name type="scientific">Fulvivirga sediminis</name>
    <dbReference type="NCBI Taxonomy" id="2803949"/>
    <lineage>
        <taxon>Bacteria</taxon>
        <taxon>Pseudomonadati</taxon>
        <taxon>Bacteroidota</taxon>
        <taxon>Cytophagia</taxon>
        <taxon>Cytophagales</taxon>
        <taxon>Fulvivirgaceae</taxon>
        <taxon>Fulvivirga</taxon>
    </lineage>
</organism>
<sequence>MKVFLFTLSFFLITHLASAQILKVDKGSIDSDSSNYFMGSINIDFNLNNKSATAEKNITYTGLEGSSDLVYVGNRHAYILINDISYIKSTGGPLISSGYTHFRINFLRKRKLSYESFSQVQYDNGRQMPFRFLQGAGIKIRLKKSGKNKIFMGIGAMYERENWNSLETEGKIISKNIWKTSNYITSKLTINENVDFNIIVYYQGGYDYDDEVFRHRVSGDAVLNIKLTDKLAFNTSFTAQYEDKPIIPINNFVYSLTNGFKFTF</sequence>
<dbReference type="AlphaFoldDB" id="A0A937JYR4"/>
<gene>
    <name evidence="2" type="ORF">JL102_11090</name>
</gene>
<proteinExistence type="predicted"/>
<keyword evidence="1" id="KW-0732">Signal</keyword>